<dbReference type="InterPro" id="IPR036291">
    <property type="entry name" value="NAD(P)-bd_dom_sf"/>
</dbReference>
<dbReference type="OrthoDB" id="202470at2759"/>
<name>A0A830HDH7_9CHLO</name>
<comment type="similarity">
    <text evidence="1">Belongs to the NAD(P)-dependent epimerase/dehydratase family.</text>
</comment>
<accession>A0A830HDH7</accession>
<dbReference type="InterPro" id="IPR001509">
    <property type="entry name" value="Epimerase_deHydtase"/>
</dbReference>
<dbReference type="Gene3D" id="3.40.50.720">
    <property type="entry name" value="NAD(P)-binding Rossmann-like Domain"/>
    <property type="match status" value="1"/>
</dbReference>
<organism evidence="4 5">
    <name type="scientific">Pycnococcus provasolii</name>
    <dbReference type="NCBI Taxonomy" id="41880"/>
    <lineage>
        <taxon>Eukaryota</taxon>
        <taxon>Viridiplantae</taxon>
        <taxon>Chlorophyta</taxon>
        <taxon>Pseudoscourfieldiophyceae</taxon>
        <taxon>Pseudoscourfieldiales</taxon>
        <taxon>Pycnococcaceae</taxon>
        <taxon>Pycnococcus</taxon>
    </lineage>
</organism>
<keyword evidence="2" id="KW-0520">NAD</keyword>
<feature type="domain" description="NAD-dependent epimerase/dehydratase" evidence="3">
    <location>
        <begin position="78"/>
        <end position="343"/>
    </location>
</feature>
<comment type="caution">
    <text evidence="4">The sequence shown here is derived from an EMBL/GenBank/DDBJ whole genome shotgun (WGS) entry which is preliminary data.</text>
</comment>
<dbReference type="EMBL" id="BNJQ01000006">
    <property type="protein sequence ID" value="GHP03880.1"/>
    <property type="molecule type" value="Genomic_DNA"/>
</dbReference>
<dbReference type="PRINTS" id="PR01713">
    <property type="entry name" value="NUCEPIMERASE"/>
</dbReference>
<keyword evidence="5" id="KW-1185">Reference proteome</keyword>
<dbReference type="Pfam" id="PF01370">
    <property type="entry name" value="Epimerase"/>
    <property type="match status" value="1"/>
</dbReference>
<dbReference type="SUPFAM" id="SSF51735">
    <property type="entry name" value="NAD(P)-binding Rossmann-fold domains"/>
    <property type="match status" value="1"/>
</dbReference>
<sequence>MAPLVGCLRVSSSRRDVNGSSALTRVRVRDRRTLGQRQRQLRGVVVVVSAASKESSKLSSTLSSKGRLSSDHVESFTMVTGAHGFIGSHVAEILVKAGHNVLAIDNASEYPSTSKVEKSIDLYASRRRAISERAIKRASHAENAGQLVVKFVDVGNVDDLQKAMNDLPDDGVVDRVVHAAARAGVSDSVKDPVECMRVNVVGLASMLKAAQNMHVSRFVFLSSSSVYGDESGGGGTSIEDAVPTTEDFPKGQPLSPYAVSKLAGEQLVDVAQSLHPECSYHIVRPFTVYGPRGRADMAPLRFIHAALNDETVQLYGGGRGYRDFTHVRDVVRVVVACLNQDDDDADFDPKAGARCYNAGSGAPTSVADFAVAVGEACGTGLRTECVGDRVGDVVGTCASIDRRERELGVTGSVSLLDGLKETAAWYQDEVLNEAM</sequence>
<reference evidence="4" key="1">
    <citation type="submission" date="2020-10" db="EMBL/GenBank/DDBJ databases">
        <title>Unveiling of a novel bifunctional photoreceptor, Dualchrome1, isolated from a cosmopolitan green alga.</title>
        <authorList>
            <person name="Suzuki S."/>
            <person name="Kawachi M."/>
        </authorList>
    </citation>
    <scope>NUCLEOTIDE SEQUENCE</scope>
    <source>
        <strain evidence="4">NIES 2893</strain>
    </source>
</reference>
<protein>
    <recommendedName>
        <fullName evidence="3">NAD-dependent epimerase/dehydratase domain-containing protein</fullName>
    </recommendedName>
</protein>
<dbReference type="PANTHER" id="PTHR43574">
    <property type="entry name" value="EPIMERASE-RELATED"/>
    <property type="match status" value="1"/>
</dbReference>
<proteinExistence type="inferred from homology"/>
<dbReference type="AlphaFoldDB" id="A0A830HDH7"/>
<evidence type="ECO:0000313" key="4">
    <source>
        <dbReference type="EMBL" id="GHP03880.1"/>
    </source>
</evidence>
<evidence type="ECO:0000313" key="5">
    <source>
        <dbReference type="Proteomes" id="UP000660262"/>
    </source>
</evidence>
<evidence type="ECO:0000259" key="3">
    <source>
        <dbReference type="Pfam" id="PF01370"/>
    </source>
</evidence>
<evidence type="ECO:0000256" key="2">
    <source>
        <dbReference type="ARBA" id="ARBA00023027"/>
    </source>
</evidence>
<evidence type="ECO:0000256" key="1">
    <source>
        <dbReference type="ARBA" id="ARBA00007637"/>
    </source>
</evidence>
<gene>
    <name evidence="4" type="ORF">PPROV_000263400</name>
</gene>
<dbReference type="Proteomes" id="UP000660262">
    <property type="component" value="Unassembled WGS sequence"/>
</dbReference>